<dbReference type="InterPro" id="IPR011991">
    <property type="entry name" value="ArsR-like_HTH"/>
</dbReference>
<dbReference type="SUPFAM" id="SSF46785">
    <property type="entry name" value="Winged helix' DNA-binding domain"/>
    <property type="match status" value="1"/>
</dbReference>
<dbReference type="InterPro" id="IPR001034">
    <property type="entry name" value="DeoR_HTH"/>
</dbReference>
<comment type="caution">
    <text evidence="5">The sequence shown here is derived from an EMBL/GenBank/DDBJ whole genome shotgun (WGS) entry which is preliminary data.</text>
</comment>
<dbReference type="Gene3D" id="1.10.10.10">
    <property type="entry name" value="Winged helix-like DNA-binding domain superfamily/Winged helix DNA-binding domain"/>
    <property type="match status" value="1"/>
</dbReference>
<dbReference type="Pfam" id="PF13412">
    <property type="entry name" value="HTH_24"/>
    <property type="match status" value="1"/>
</dbReference>
<keyword evidence="1" id="KW-0805">Transcription regulation</keyword>
<dbReference type="GO" id="GO:0003700">
    <property type="term" value="F:DNA-binding transcription factor activity"/>
    <property type="evidence" value="ECO:0007669"/>
    <property type="project" value="InterPro"/>
</dbReference>
<evidence type="ECO:0000256" key="1">
    <source>
        <dbReference type="ARBA" id="ARBA00023015"/>
    </source>
</evidence>
<keyword evidence="3" id="KW-0804">Transcription</keyword>
<dbReference type="PANTHER" id="PTHR38600:SF2">
    <property type="entry name" value="SLL0088 PROTEIN"/>
    <property type="match status" value="1"/>
</dbReference>
<evidence type="ECO:0000256" key="2">
    <source>
        <dbReference type="ARBA" id="ARBA00023125"/>
    </source>
</evidence>
<proteinExistence type="predicted"/>
<keyword evidence="6" id="KW-1185">Reference proteome</keyword>
<dbReference type="PANTHER" id="PTHR38600">
    <property type="entry name" value="TRANSCRIPTIONAL REGULATORY PROTEIN"/>
    <property type="match status" value="1"/>
</dbReference>
<organism evidence="5 6">
    <name type="scientific">Cohnella thailandensis</name>
    <dbReference type="NCBI Taxonomy" id="557557"/>
    <lineage>
        <taxon>Bacteria</taxon>
        <taxon>Bacillati</taxon>
        <taxon>Bacillota</taxon>
        <taxon>Bacilli</taxon>
        <taxon>Bacillales</taxon>
        <taxon>Paenibacillaceae</taxon>
        <taxon>Cohnella</taxon>
    </lineage>
</organism>
<dbReference type="InterPro" id="IPR036388">
    <property type="entry name" value="WH-like_DNA-bd_sf"/>
</dbReference>
<dbReference type="SMART" id="SM00420">
    <property type="entry name" value="HTH_DEOR"/>
    <property type="match status" value="1"/>
</dbReference>
<dbReference type="RefSeq" id="WP_185119824.1">
    <property type="nucleotide sequence ID" value="NZ_JACJVQ010000007.1"/>
</dbReference>
<protein>
    <submittedName>
        <fullName evidence="5">Transcriptional regulator</fullName>
    </submittedName>
</protein>
<dbReference type="Proteomes" id="UP000535838">
    <property type="component" value="Unassembled WGS sequence"/>
</dbReference>
<accession>A0A841SUA5</accession>
<sequence length="225" mass="25624">MQTEGTTRRQLLEVLRIKGSSSITELSKDLGITEMGVRRHIQTLERDGLVESAMLRQPMGRPFYQYSLTEQADDLFPKSYHHLTLDLLNEVEEQSGGTEMVDKLFAGRRSKLEAKYRGRLQDKTLEEKVAELAAIQNAGGYMAEWEANEDGSYKLYERNCPVTQVAKRYRQACHCEQQLFSNLLEADVKRLECLVDGGNCCTYSIKPIPENVQSIKATVPWGNDR</sequence>
<dbReference type="GO" id="GO:0003677">
    <property type="term" value="F:DNA binding"/>
    <property type="evidence" value="ECO:0007669"/>
    <property type="project" value="UniProtKB-KW"/>
</dbReference>
<dbReference type="AlphaFoldDB" id="A0A841SUA5"/>
<evidence type="ECO:0000313" key="5">
    <source>
        <dbReference type="EMBL" id="MBB6634589.1"/>
    </source>
</evidence>
<dbReference type="InterPro" id="IPR036390">
    <property type="entry name" value="WH_DNA-bd_sf"/>
</dbReference>
<evidence type="ECO:0000313" key="6">
    <source>
        <dbReference type="Proteomes" id="UP000535838"/>
    </source>
</evidence>
<gene>
    <name evidence="5" type="ORF">H7B67_10755</name>
</gene>
<keyword evidence="2" id="KW-0238">DNA-binding</keyword>
<evidence type="ECO:0000259" key="4">
    <source>
        <dbReference type="SMART" id="SM00420"/>
    </source>
</evidence>
<feature type="domain" description="HTH deoR-type" evidence="4">
    <location>
        <begin position="8"/>
        <end position="52"/>
    </location>
</feature>
<dbReference type="EMBL" id="JACJVQ010000007">
    <property type="protein sequence ID" value="MBB6634589.1"/>
    <property type="molecule type" value="Genomic_DNA"/>
</dbReference>
<name>A0A841SUA5_9BACL</name>
<dbReference type="CDD" id="cd00090">
    <property type="entry name" value="HTH_ARSR"/>
    <property type="match status" value="1"/>
</dbReference>
<evidence type="ECO:0000256" key="3">
    <source>
        <dbReference type="ARBA" id="ARBA00023163"/>
    </source>
</evidence>
<reference evidence="5 6" key="1">
    <citation type="submission" date="2020-08" db="EMBL/GenBank/DDBJ databases">
        <title>Cohnella phylogeny.</title>
        <authorList>
            <person name="Dunlap C."/>
        </authorList>
    </citation>
    <scope>NUCLEOTIDE SEQUENCE [LARGE SCALE GENOMIC DNA]</scope>
    <source>
        <strain evidence="5 6">DSM 25241</strain>
    </source>
</reference>